<evidence type="ECO:0000259" key="17">
    <source>
        <dbReference type="PROSITE" id="PS51304"/>
    </source>
</evidence>
<keyword evidence="9 16" id="KW-1133">Transmembrane helix</keyword>
<dbReference type="CDD" id="cd00070">
    <property type="entry name" value="GLECT"/>
    <property type="match status" value="1"/>
</dbReference>
<feature type="region of interest" description="Disordered" evidence="15">
    <location>
        <begin position="166"/>
        <end position="185"/>
    </location>
</feature>
<comment type="similarity">
    <text evidence="4">Belongs to the glycosyltransferase 31 family.</text>
</comment>
<dbReference type="GO" id="GO:0030246">
    <property type="term" value="F:carbohydrate binding"/>
    <property type="evidence" value="ECO:0007669"/>
    <property type="project" value="InterPro"/>
</dbReference>
<keyword evidence="10" id="KW-0333">Golgi apparatus</keyword>
<keyword evidence="6" id="KW-0808">Transferase</keyword>
<dbReference type="FunFam" id="2.60.120.200:FF:000071">
    <property type="entry name" value="Hydroxyproline O-galactosyltransferase GALT2"/>
    <property type="match status" value="1"/>
</dbReference>
<comment type="pathway">
    <text evidence="3">Protein modification; protein glycosylation.</text>
</comment>
<keyword evidence="12" id="KW-0325">Glycoprotein</keyword>
<proteinExistence type="inferred from homology"/>
<evidence type="ECO:0000256" key="1">
    <source>
        <dbReference type="ARBA" id="ARBA00001936"/>
    </source>
</evidence>
<evidence type="ECO:0000256" key="7">
    <source>
        <dbReference type="ARBA" id="ARBA00022692"/>
    </source>
</evidence>
<evidence type="ECO:0000313" key="19">
    <source>
        <dbReference type="Proteomes" id="UP000663760"/>
    </source>
</evidence>
<dbReference type="Gene3D" id="3.90.550.50">
    <property type="match status" value="1"/>
</dbReference>
<keyword evidence="7 16" id="KW-0812">Transmembrane</keyword>
<evidence type="ECO:0000256" key="4">
    <source>
        <dbReference type="ARBA" id="ARBA00008661"/>
    </source>
</evidence>
<keyword evidence="13" id="KW-0464">Manganese</keyword>
<keyword evidence="5" id="KW-0328">Glycosyltransferase</keyword>
<keyword evidence="8" id="KW-0735">Signal-anchor</keyword>
<dbReference type="PROSITE" id="PS51304">
    <property type="entry name" value="GALECTIN"/>
    <property type="match status" value="1"/>
</dbReference>
<evidence type="ECO:0000313" key="18">
    <source>
        <dbReference type="EMBL" id="CAA7405400.1"/>
    </source>
</evidence>
<accession>A0A7I8L686</accession>
<comment type="function">
    <text evidence="14">Possesses hydroxyproline O-galactosyltransferase activity. Transfers galactose from UDP-galactose to hydroxyproline residues in the arabinogalactan proteins (AGPs). Is specific for AGPs containing non-contiguous peptidyl hydroxyproline residues. Utilizes UDP-galactose solely as sugar donor. The addition of galactose onto the peptidyl hydroxyproline residues in AGP core proteins represents the first committed step in arabinogalactan polysaccharide addition. AGP glycans play essential roles in both vegetative and reproductive plant growth.</text>
</comment>
<dbReference type="FunFam" id="3.90.550.50:FF:000005">
    <property type="entry name" value="Hydroxyproline O-galactosyltransferase"/>
    <property type="match status" value="1"/>
</dbReference>
<evidence type="ECO:0000256" key="13">
    <source>
        <dbReference type="ARBA" id="ARBA00023211"/>
    </source>
</evidence>
<evidence type="ECO:0000256" key="2">
    <source>
        <dbReference type="ARBA" id="ARBA00004323"/>
    </source>
</evidence>
<dbReference type="UniPathway" id="UPA00378"/>
<dbReference type="FunFam" id="2.60.120.200:FF:000147">
    <property type="entry name" value="Hydroxyproline O-galactosyltransferase GALT2"/>
    <property type="match status" value="1"/>
</dbReference>
<dbReference type="PANTHER" id="PTHR11214:SF212">
    <property type="entry name" value="HYDROXYPROLINE O-GALACTOSYLTRANSFERASE GALT2"/>
    <property type="match status" value="1"/>
</dbReference>
<dbReference type="InterPro" id="IPR013320">
    <property type="entry name" value="ConA-like_dom_sf"/>
</dbReference>
<dbReference type="SUPFAM" id="SSF49899">
    <property type="entry name" value="Concanavalin A-like lectins/glucanases"/>
    <property type="match status" value="1"/>
</dbReference>
<feature type="domain" description="Galectin" evidence="17">
    <location>
        <begin position="205"/>
        <end position="415"/>
    </location>
</feature>
<dbReference type="EMBL" id="LR746274">
    <property type="protein sequence ID" value="CAA7405400.1"/>
    <property type="molecule type" value="Genomic_DNA"/>
</dbReference>
<reference evidence="18" key="1">
    <citation type="submission" date="2020-02" db="EMBL/GenBank/DDBJ databases">
        <authorList>
            <person name="Scholz U."/>
            <person name="Mascher M."/>
            <person name="Fiebig A."/>
        </authorList>
    </citation>
    <scope>NUCLEOTIDE SEQUENCE</scope>
</reference>
<sequence length="692" mass="78389">MKRPKSSGEVRVAVGVRRWRPLHMLLGAAALYLLFISVKFPRFLEMASMLSGEDSFVGLDRSVAGDDLSKALLRSTYSDSFHRKLEDSRNQNAPHRQENLPRWSNADSRMVVRGHEHQYGRITWQIMKRRRNGTNGDDLSELEQMADEAWTLGTKAWEELESYEAAGGSDQETTDVPVSAKPETCPTSLSLNSEDMAAAGGGGEQLMFLPCGLSAGSSITVIGTPHVAHPEYVPQLARLRRGNGNVMVSQFMVELQGLKAVDGEDPPRILHLNPRLRGDWNQRPVIEHNTCYRMQWGNAQRCDGLTSKGDDDTVDGFIKCEKWIRSDVVNSKESKTTSWLRRFIGRAKKPEMTWPFPFVEGKLFILTLRAGVEGFHINVGGRHITSFPYRTGFTLEDATGLSIKGNIDVHSVYATSLPMSHPSFSLQRVLEMSEKWKSVPLSGRPLDLFIGILSATNHFAERMAIRKTWFQSSAIRSSKVAARFFVALNPRKEVNAVLKKEADYFGDIVILPFIDRYELVVLKTISICEFGVHNLTAEYIMKCDDDTFVRVDTILGEIQKNPRRSLYMGNLNLLHRPLRSGKWAVTFQEWPEAIYPPYANGPGYVISSDIAAFVTSQHQNQSLRLFKMEDVSMGLWVEQFNTSSAVQYSHSWKFCQYGCMENYFTAHYQSPRQMICLWDQLARGRAHCCNFR</sequence>
<comment type="subcellular location">
    <subcellularLocation>
        <location evidence="2">Golgi apparatus membrane</location>
        <topology evidence="2">Single-pass type II membrane protein</topology>
    </subcellularLocation>
</comment>
<evidence type="ECO:0000256" key="15">
    <source>
        <dbReference type="SAM" id="MobiDB-lite"/>
    </source>
</evidence>
<dbReference type="AlphaFoldDB" id="A0A7I8L686"/>
<evidence type="ECO:0000256" key="16">
    <source>
        <dbReference type="SAM" id="Phobius"/>
    </source>
</evidence>
<feature type="transmembrane region" description="Helical" evidence="16">
    <location>
        <begin position="21"/>
        <end position="40"/>
    </location>
</feature>
<evidence type="ECO:0000256" key="14">
    <source>
        <dbReference type="ARBA" id="ARBA00059439"/>
    </source>
</evidence>
<evidence type="ECO:0000256" key="9">
    <source>
        <dbReference type="ARBA" id="ARBA00022989"/>
    </source>
</evidence>
<keyword evidence="19" id="KW-1185">Reference proteome</keyword>
<name>A0A7I8L686_SPIIN</name>
<dbReference type="SMART" id="SM00908">
    <property type="entry name" value="Gal-bind_lectin"/>
    <property type="match status" value="1"/>
</dbReference>
<evidence type="ECO:0000256" key="10">
    <source>
        <dbReference type="ARBA" id="ARBA00023034"/>
    </source>
</evidence>
<dbReference type="Pfam" id="PF00337">
    <property type="entry name" value="Gal-bind_lectin"/>
    <property type="match status" value="1"/>
</dbReference>
<dbReference type="PANTHER" id="PTHR11214">
    <property type="entry name" value="BETA-1,3-N-ACETYLGLUCOSAMINYLTRANSFERASE"/>
    <property type="match status" value="1"/>
</dbReference>
<comment type="cofactor">
    <cofactor evidence="1">
        <name>Mn(2+)</name>
        <dbReference type="ChEBI" id="CHEBI:29035"/>
    </cofactor>
</comment>
<keyword evidence="11 16" id="KW-0472">Membrane</keyword>
<evidence type="ECO:0000256" key="11">
    <source>
        <dbReference type="ARBA" id="ARBA00023136"/>
    </source>
</evidence>
<dbReference type="Proteomes" id="UP000663760">
    <property type="component" value="Chromosome 11"/>
</dbReference>
<evidence type="ECO:0000256" key="12">
    <source>
        <dbReference type="ARBA" id="ARBA00023180"/>
    </source>
</evidence>
<evidence type="ECO:0000256" key="5">
    <source>
        <dbReference type="ARBA" id="ARBA00022676"/>
    </source>
</evidence>
<dbReference type="GO" id="GO:1990714">
    <property type="term" value="F:hydroxyproline O-galactosyltransferase activity"/>
    <property type="evidence" value="ECO:0007669"/>
    <property type="project" value="UniProtKB-ARBA"/>
</dbReference>
<dbReference type="InterPro" id="IPR001079">
    <property type="entry name" value="Galectin_CRD"/>
</dbReference>
<dbReference type="OrthoDB" id="2139606at2759"/>
<dbReference type="Gene3D" id="2.60.120.200">
    <property type="match status" value="2"/>
</dbReference>
<dbReference type="GO" id="GO:0010405">
    <property type="term" value="P:arabinogalactan protein metabolic process"/>
    <property type="evidence" value="ECO:0007669"/>
    <property type="project" value="UniProtKB-ARBA"/>
</dbReference>
<dbReference type="InterPro" id="IPR002659">
    <property type="entry name" value="Glyco_trans_31"/>
</dbReference>
<protein>
    <recommendedName>
        <fullName evidence="17">Galectin domain-containing protein</fullName>
    </recommendedName>
</protein>
<gene>
    <name evidence="18" type="ORF">SI8410_11016078</name>
</gene>
<dbReference type="Pfam" id="PF01762">
    <property type="entry name" value="Galactosyl_T"/>
    <property type="match status" value="1"/>
</dbReference>
<evidence type="ECO:0000256" key="8">
    <source>
        <dbReference type="ARBA" id="ARBA00022968"/>
    </source>
</evidence>
<organism evidence="18 19">
    <name type="scientific">Spirodela intermedia</name>
    <name type="common">Intermediate duckweed</name>
    <dbReference type="NCBI Taxonomy" id="51605"/>
    <lineage>
        <taxon>Eukaryota</taxon>
        <taxon>Viridiplantae</taxon>
        <taxon>Streptophyta</taxon>
        <taxon>Embryophyta</taxon>
        <taxon>Tracheophyta</taxon>
        <taxon>Spermatophyta</taxon>
        <taxon>Magnoliopsida</taxon>
        <taxon>Liliopsida</taxon>
        <taxon>Araceae</taxon>
        <taxon>Lemnoideae</taxon>
        <taxon>Spirodela</taxon>
    </lineage>
</organism>
<dbReference type="GO" id="GO:0000139">
    <property type="term" value="C:Golgi membrane"/>
    <property type="evidence" value="ECO:0007669"/>
    <property type="project" value="UniProtKB-SubCell"/>
</dbReference>
<evidence type="ECO:0000256" key="6">
    <source>
        <dbReference type="ARBA" id="ARBA00022679"/>
    </source>
</evidence>
<evidence type="ECO:0000256" key="3">
    <source>
        <dbReference type="ARBA" id="ARBA00004922"/>
    </source>
</evidence>